<evidence type="ECO:0000313" key="5">
    <source>
        <dbReference type="EMBL" id="CAE7940504.1"/>
    </source>
</evidence>
<accession>A0A813CBZ5</accession>
<protein>
    <submittedName>
        <fullName evidence="5">Uncharacterized protein</fullName>
    </submittedName>
</protein>
<dbReference type="InterPro" id="IPR036770">
    <property type="entry name" value="Ankyrin_rpt-contain_sf"/>
</dbReference>
<evidence type="ECO:0000256" key="3">
    <source>
        <dbReference type="PROSITE-ProRule" id="PRU00023"/>
    </source>
</evidence>
<dbReference type="SUPFAM" id="SSF48403">
    <property type="entry name" value="Ankyrin repeat"/>
    <property type="match status" value="1"/>
</dbReference>
<dbReference type="AlphaFoldDB" id="A0A813CBZ5"/>
<dbReference type="PANTHER" id="PTHR46680:SF3">
    <property type="entry name" value="NF-KAPPA-B INHIBITOR CACTUS"/>
    <property type="match status" value="1"/>
</dbReference>
<dbReference type="OrthoDB" id="9995210at2759"/>
<comment type="caution">
    <text evidence="5">The sequence shown here is derived from an EMBL/GenBank/DDBJ whole genome shotgun (WGS) entry which is preliminary data.</text>
</comment>
<keyword evidence="4" id="KW-0732">Signal</keyword>
<dbReference type="PANTHER" id="PTHR46680">
    <property type="entry name" value="NF-KAPPA-B INHIBITOR ALPHA"/>
    <property type="match status" value="1"/>
</dbReference>
<dbReference type="Pfam" id="PF12796">
    <property type="entry name" value="Ank_2"/>
    <property type="match status" value="1"/>
</dbReference>
<dbReference type="PROSITE" id="PS50088">
    <property type="entry name" value="ANK_REPEAT"/>
    <property type="match status" value="2"/>
</dbReference>
<dbReference type="Proteomes" id="UP000601435">
    <property type="component" value="Unassembled WGS sequence"/>
</dbReference>
<dbReference type="InterPro" id="IPR051070">
    <property type="entry name" value="NF-kappa-B_inhibitor"/>
</dbReference>
<keyword evidence="2 3" id="KW-0040">ANK repeat</keyword>
<evidence type="ECO:0000313" key="6">
    <source>
        <dbReference type="Proteomes" id="UP000601435"/>
    </source>
</evidence>
<reference evidence="5" key="1">
    <citation type="submission" date="2021-02" db="EMBL/GenBank/DDBJ databases">
        <authorList>
            <person name="Dougan E. K."/>
            <person name="Rhodes N."/>
            <person name="Thang M."/>
            <person name="Chan C."/>
        </authorList>
    </citation>
    <scope>NUCLEOTIDE SEQUENCE</scope>
</reference>
<feature type="repeat" description="ANK" evidence="3">
    <location>
        <begin position="443"/>
        <end position="475"/>
    </location>
</feature>
<organism evidence="5 6">
    <name type="scientific">Symbiodinium necroappetens</name>
    <dbReference type="NCBI Taxonomy" id="1628268"/>
    <lineage>
        <taxon>Eukaryota</taxon>
        <taxon>Sar</taxon>
        <taxon>Alveolata</taxon>
        <taxon>Dinophyceae</taxon>
        <taxon>Suessiales</taxon>
        <taxon>Symbiodiniaceae</taxon>
        <taxon>Symbiodinium</taxon>
    </lineage>
</organism>
<feature type="signal peptide" evidence="4">
    <location>
        <begin position="1"/>
        <end position="19"/>
    </location>
</feature>
<keyword evidence="1" id="KW-0677">Repeat</keyword>
<feature type="repeat" description="ANK" evidence="3">
    <location>
        <begin position="476"/>
        <end position="515"/>
    </location>
</feature>
<dbReference type="SMART" id="SM00248">
    <property type="entry name" value="ANK"/>
    <property type="match status" value="4"/>
</dbReference>
<evidence type="ECO:0000256" key="4">
    <source>
        <dbReference type="SAM" id="SignalP"/>
    </source>
</evidence>
<dbReference type="Gene3D" id="1.25.40.20">
    <property type="entry name" value="Ankyrin repeat-containing domain"/>
    <property type="match status" value="2"/>
</dbReference>
<keyword evidence="6" id="KW-1185">Reference proteome</keyword>
<proteinExistence type="predicted"/>
<dbReference type="PROSITE" id="PS50297">
    <property type="entry name" value="ANK_REP_REGION"/>
    <property type="match status" value="2"/>
</dbReference>
<gene>
    <name evidence="5" type="ORF">SNEC2469_LOCUS33915</name>
</gene>
<feature type="chain" id="PRO_5032801740" evidence="4">
    <location>
        <begin position="20"/>
        <end position="553"/>
    </location>
</feature>
<evidence type="ECO:0000256" key="1">
    <source>
        <dbReference type="ARBA" id="ARBA00022737"/>
    </source>
</evidence>
<dbReference type="PRINTS" id="PR01415">
    <property type="entry name" value="ANKYRIN"/>
</dbReference>
<sequence length="553" mass="61677">MAVLSPVLLAMWLLGGALSHRLQDTVWAHRLQDTVLAPRVVEGEAVSAEQIQSELQRELPESGHSQAYYPMFRAPRERSVLFLQGALDGRTDNTTCQHQLGGLLKALIDACIEKTGAGLADAHTYDHSQLFAPFGLKPKTCTESAKDIFFHGEDLVGAYRVPLELVADGKVPEATLPFVQSLDFLKSWFVPLATAKKDALIWAGFWTDPHDSHGKRRRTSVETLAEFAQRTNHDTVHPDTVLGTLIEEHGALGRCSDTNEQYLVENLWKLASFAFVSGMRKKGQNAIVALVNKAFEGERSLQRSVLFKYEVPTLGLAAWGLGYWSPTVLLIDLKGTCARTSPALRRQMFGALKPWYIDRRKDHWRSQEFAAKSRVTWQCWNCPKSSCKLDQQLAARVKTVQQVQKKKIAQDDDMMKAAWLGKRDVVSRLLEQKADIRYQEPVAGRTALHYAAKHGGAKTVSLLLMKQADIHLKDQAGKTPLHVAVENFAVGRGHSGTEMVHMLLKGRADVNARNDKGQTALQVAREMRVESLDPAVVRMLKSLEEDLAQHPSE</sequence>
<evidence type="ECO:0000256" key="2">
    <source>
        <dbReference type="ARBA" id="ARBA00023043"/>
    </source>
</evidence>
<dbReference type="EMBL" id="CAJNJA010091486">
    <property type="protein sequence ID" value="CAE7940504.1"/>
    <property type="molecule type" value="Genomic_DNA"/>
</dbReference>
<dbReference type="InterPro" id="IPR002110">
    <property type="entry name" value="Ankyrin_rpt"/>
</dbReference>
<name>A0A813CBZ5_9DINO</name>